<dbReference type="GO" id="GO:0051301">
    <property type="term" value="P:cell division"/>
    <property type="evidence" value="ECO:0007669"/>
    <property type="project" value="UniProtKB-KW"/>
</dbReference>
<dbReference type="Gene3D" id="1.20.5.190">
    <property type="match status" value="12"/>
</dbReference>
<dbReference type="Pfam" id="PF00307">
    <property type="entry name" value="CH"/>
    <property type="match status" value="1"/>
</dbReference>
<dbReference type="InterPro" id="IPR027417">
    <property type="entry name" value="P-loop_NTPase"/>
</dbReference>
<evidence type="ECO:0000259" key="14">
    <source>
        <dbReference type="PROSITE" id="PS50021"/>
    </source>
</evidence>
<feature type="region of interest" description="Disordered" evidence="13">
    <location>
        <begin position="344"/>
        <end position="368"/>
    </location>
</feature>
<evidence type="ECO:0000256" key="13">
    <source>
        <dbReference type="SAM" id="MobiDB-lite"/>
    </source>
</evidence>
<dbReference type="GO" id="GO:0005737">
    <property type="term" value="C:cytoplasm"/>
    <property type="evidence" value="ECO:0007669"/>
    <property type="project" value="UniProtKB-SubCell"/>
</dbReference>
<keyword evidence="5" id="KW-0132">Cell division</keyword>
<dbReference type="PROSITE" id="PS50096">
    <property type="entry name" value="IQ"/>
    <property type="match status" value="11"/>
</dbReference>
<dbReference type="Pfam" id="PF00612">
    <property type="entry name" value="IQ"/>
    <property type="match status" value="13"/>
</dbReference>
<dbReference type="EMBL" id="JH668326">
    <property type="protein sequence ID" value="KAG6445889.1"/>
    <property type="molecule type" value="Genomic_DNA"/>
</dbReference>
<feature type="coiled-coil region" evidence="12">
    <location>
        <begin position="1083"/>
        <end position="1110"/>
    </location>
</feature>
<keyword evidence="6" id="KW-0677">Repeat</keyword>
<dbReference type="SUPFAM" id="SSF47576">
    <property type="entry name" value="Calponin-homology domain, CH-domain"/>
    <property type="match status" value="1"/>
</dbReference>
<dbReference type="PANTHER" id="PTHR22706:SF1">
    <property type="entry name" value="ASSEMBLY FACTOR FOR SPINDLE MICROTUBULES"/>
    <property type="match status" value="1"/>
</dbReference>
<evidence type="ECO:0000256" key="8">
    <source>
        <dbReference type="ARBA" id="ARBA00022860"/>
    </source>
</evidence>
<dbReference type="OrthoDB" id="2148418at2759"/>
<evidence type="ECO:0000256" key="2">
    <source>
        <dbReference type="ARBA" id="ARBA00004496"/>
    </source>
</evidence>
<keyword evidence="16" id="KW-1185">Reference proteome</keyword>
<evidence type="ECO:0000256" key="5">
    <source>
        <dbReference type="ARBA" id="ARBA00022618"/>
    </source>
</evidence>
<dbReference type="PANTHER" id="PTHR22706">
    <property type="entry name" value="ASSEMBLY FACTOR FOR SPINDLE MICROTUBULES"/>
    <property type="match status" value="1"/>
</dbReference>
<dbReference type="InterPro" id="IPR036872">
    <property type="entry name" value="CH_dom_sf"/>
</dbReference>
<dbReference type="GO" id="GO:0005516">
    <property type="term" value="F:calmodulin binding"/>
    <property type="evidence" value="ECO:0007669"/>
    <property type="project" value="UniProtKB-KW"/>
</dbReference>
<dbReference type="PROSITE" id="PS50021">
    <property type="entry name" value="CH"/>
    <property type="match status" value="1"/>
</dbReference>
<dbReference type="SUPFAM" id="SSF52540">
    <property type="entry name" value="P-loop containing nucleoside triphosphate hydrolases"/>
    <property type="match status" value="2"/>
</dbReference>
<evidence type="ECO:0000256" key="12">
    <source>
        <dbReference type="SAM" id="Coils"/>
    </source>
</evidence>
<dbReference type="SMART" id="SM00033">
    <property type="entry name" value="CH"/>
    <property type="match status" value="1"/>
</dbReference>
<evidence type="ECO:0000313" key="16">
    <source>
        <dbReference type="Proteomes" id="UP000791440"/>
    </source>
</evidence>
<sequence length="2311" mass="274537">MYFEIENTPEHIRKTRRPATALQKSPKEECPRLILAPFSRPPQVVFDNVLIGNACERMLEIQNPSKVVQRITLEKSLPPGLIIHLPEEWLDVEPDIIYSLTMTWTPMQPTASRSTIRFTNDNRGRYDVVVVLKSTLNIKGKTKQSKSLKVTPGKIKKKVVKKSPVDIYKRKMKKTSPHKLLQTYNKENISTITDYSIDTQSKKCPFDSPTSIELNFNTSEIFSNVRKPNLHDTYDRSYGITDNKLNIPQNVLKPFNKQTYDNSATDIFDNVVFTPLKSLKTVSTKTEKLEKGPKIILSVNSESDFDDSLDLNTNKENETHSIVSITSAQPNKWLTVNTHYESQFTETPTIPNKKQPNTSSPKELNNPDFSINTEFSRISELSFLPQRFSTERKCFAKFNNETHDVINDIKLNSDTYTKDSPNTPVELNFGQFVMKPPYYFMKEQQPKMCRQALFREYNQQREIQDKFFLNQCDQNVWQNNLRTDVRSPPRSITPPLQSIPEESAQISDIYVLDKTDKRTSTFTINRTFDKNDDKCAMSASNRQSWSKKAVRAEPDLWKIPVSFAKKSLKSRTSIKSKDSLVNKPNVTFESNKSINQNISVNMIGNVYSQSTTVDPFLSTSYFYDEGAVEKFETEFKRWLNYILTPPADLDSNVEQKIDVGKAWIENRNKEIPAAPTKEQVSSAYHNSHRLEGLRRSARNLLLSADIAQVFLKLNAQIEKKLIAIRNDRNLHLDIGLQKIIMELLLSYNPLWLRIGLEAIYRTVLPLRSNSDIEGLTTFIIQRMFKNPFLKNKHSKSSAPNMLLPAYMEAIKKFTLKKFFMLVFFLDQAKQKKLIPHDPCLFCRNAVCKESREIVIRFTRELIAGIGDVTKHLRPLGYVLSHKQSYLDEYKYAVHNIAVDIRDGVRLTKVMEIILMRNGLLNQLRTPAISRLQKIHNVHVALNALKEANFVIFGDITPTDIADGHREKTLSLLWQIIHVFRAPLFEKAANVIQAWWRKKYEVIVEKRKEEERVLHIKNEAASIIQRWWRKIQYDRLVEWEMQRIITATIIIQKFCRMWLCRTHYQQLKCSVLKIETWYKSAKLIREAKMQLQRLQLERKQLEEKSATTLQRYVRRWLCMRQYKSTVTKVIIIQSNVRRFLVRREYIRLKKSVIYVQQKYRSKQLMKRHIKELAYKRRCAIIMQSYYKMMKQRKAFLRLKNAVRVTEDRYIALVKMRKNRQKYVELKRNVISMQALYRRKKCRQEYLRKMQCIILLQRKFRAQLFMKKERANYLRTREAAIVIQKYIRSYLYMKNARKLYVEQRKSVILIQKYYRSYIIAKTQRTSYVQLRKAAITLQRSYRSLVLMRQHRNNFLNLKKATVTIQRRFRGQMAMKKEKENYDALRKAALVMQRRYRAQQAMRKERSSYLTLRSSCIVIQRFHRACVQRNIQRHDFLKKKVAAIKIQTWFRSVMVQKQVRQEYEQTKTACVLIQRVFRSYIMTKKIRTEYVKLRTATIIIQKYFRCYIEMKTAREQYSQLKTATVTIQKFYRSYLETKKQRKIYLQMKSAVSTITSYYRRHKEFVTTRQRYLDLRKATTIIQIRYRSLIAMREHRSEYLKLRKSSIVIQQRYKAFLAMRKERAEYLKLRAAAIILQRLYKANSLMKFERNRYLNTVKACVSIQSYFRAYLEAKKQREYYLSLKNSTVVLQNRYRALLSMRKARREYLQLRSAVVVVQTVFRAKILMKTERITFLRIVRSCITIQRHYRGYVEAKRQRENYLMLQQATVVLQRRYRALLTMREIRRDYLQLRSAAVTVQTLYKAMRLMKIERTRYLRTVNACVTIQRHYRAYVEATKQRESYSTLKTATVSLQRRFRALIIMRQTRREYLQLRSAAITIQTMYRGKVERNRYLRIMRSSVIIQRFYRGYVATKKQRQSYLALKAAAVVLQRRYRALCAMRTTRTIYLEYLKQKILRESAAICIQKNVRRYLQQSWYRKYCNMVILIQRIWRGKLHTRLIRCMFLQKRRIVISVQAIARGYLVRKQLKVQRENVLKVREEQRRNWAASKIQALFRGHKVREAISHDRRVTELRLRWRQGGLNSDQETLKERNEEVMHVLRNMCDIETVIRAFRSLELLTEVFPMMYNDVAASIVRRVYVYMSVTNRSISSIEVLKSAAAVLVNLTRYRFTGPKIYARHRIPAILKFMFRFSNSETQLFCILATYLWLFAKYDGVREDLKEYFHESENHKMLISIKRNIDRMKRMACNVTRNKQPVQNARASLTHSFNQSISSTGACRSNSLLPALEPDYGIIRADKPRYFVDAQQAIDCLFYTYAL</sequence>
<evidence type="ECO:0000256" key="4">
    <source>
        <dbReference type="ARBA" id="ARBA00022553"/>
    </source>
</evidence>
<feature type="domain" description="Calponin-homology (CH)" evidence="14">
    <location>
        <begin position="848"/>
        <end position="980"/>
    </location>
</feature>
<dbReference type="Pfam" id="PF15780">
    <property type="entry name" value="ASH"/>
    <property type="match status" value="1"/>
</dbReference>
<dbReference type="Gene3D" id="1.10.418.10">
    <property type="entry name" value="Calponin-like domain"/>
    <property type="match status" value="1"/>
</dbReference>
<evidence type="ECO:0000313" key="15">
    <source>
        <dbReference type="EMBL" id="KAG6445889.1"/>
    </source>
</evidence>
<accession>A0A921YUL9</accession>
<evidence type="ECO:0000256" key="9">
    <source>
        <dbReference type="ARBA" id="ARBA00023054"/>
    </source>
</evidence>
<protein>
    <recommendedName>
        <fullName evidence="14">Calponin-homology (CH) domain-containing protein</fullName>
    </recommendedName>
</protein>
<organism evidence="15 16">
    <name type="scientific">Manduca sexta</name>
    <name type="common">Tobacco hawkmoth</name>
    <name type="synonym">Tobacco hornworm</name>
    <dbReference type="NCBI Taxonomy" id="7130"/>
    <lineage>
        <taxon>Eukaryota</taxon>
        <taxon>Metazoa</taxon>
        <taxon>Ecdysozoa</taxon>
        <taxon>Arthropoda</taxon>
        <taxon>Hexapoda</taxon>
        <taxon>Insecta</taxon>
        <taxon>Pterygota</taxon>
        <taxon>Neoptera</taxon>
        <taxon>Endopterygota</taxon>
        <taxon>Lepidoptera</taxon>
        <taxon>Glossata</taxon>
        <taxon>Ditrysia</taxon>
        <taxon>Bombycoidea</taxon>
        <taxon>Sphingidae</taxon>
        <taxon>Sphinginae</taxon>
        <taxon>Sphingini</taxon>
        <taxon>Manduca</taxon>
    </lineage>
</organism>
<evidence type="ECO:0000256" key="10">
    <source>
        <dbReference type="ARBA" id="ARBA00023242"/>
    </source>
</evidence>
<dbReference type="SMART" id="SM00015">
    <property type="entry name" value="IQ"/>
    <property type="match status" value="30"/>
</dbReference>
<dbReference type="GO" id="GO:0000922">
    <property type="term" value="C:spindle pole"/>
    <property type="evidence" value="ECO:0007669"/>
    <property type="project" value="TreeGrafter"/>
</dbReference>
<comment type="caution">
    <text evidence="15">The sequence shown here is derived from an EMBL/GenBank/DDBJ whole genome shotgun (WGS) entry which is preliminary data.</text>
</comment>
<comment type="subcellular location">
    <subcellularLocation>
        <location evidence="2">Cytoplasm</location>
    </subcellularLocation>
    <subcellularLocation>
        <location evidence="1">Nucleus</location>
    </subcellularLocation>
</comment>
<keyword evidence="8" id="KW-0112">Calmodulin-binding</keyword>
<keyword evidence="3" id="KW-0963">Cytoplasm</keyword>
<dbReference type="CDD" id="cd21223">
    <property type="entry name" value="CH_ASPM_rpt1"/>
    <property type="match status" value="1"/>
</dbReference>
<evidence type="ECO:0000256" key="1">
    <source>
        <dbReference type="ARBA" id="ARBA00004123"/>
    </source>
</evidence>
<evidence type="ECO:0000256" key="11">
    <source>
        <dbReference type="ARBA" id="ARBA00023306"/>
    </source>
</evidence>
<keyword evidence="4" id="KW-0597">Phosphoprotein</keyword>
<keyword evidence="11" id="KW-0131">Cell cycle</keyword>
<keyword evidence="10" id="KW-0539">Nucleus</keyword>
<reference evidence="15" key="2">
    <citation type="submission" date="2020-12" db="EMBL/GenBank/DDBJ databases">
        <authorList>
            <person name="Kanost M."/>
        </authorList>
    </citation>
    <scope>NUCLEOTIDE SEQUENCE</scope>
</reference>
<dbReference type="InterPro" id="IPR051185">
    <property type="entry name" value="ASPM"/>
</dbReference>
<reference evidence="15" key="1">
    <citation type="journal article" date="2016" name="Insect Biochem. Mol. Biol.">
        <title>Multifaceted biological insights from a draft genome sequence of the tobacco hornworm moth, Manduca sexta.</title>
        <authorList>
            <person name="Kanost M.R."/>
            <person name="Arrese E.L."/>
            <person name="Cao X."/>
            <person name="Chen Y.R."/>
            <person name="Chellapilla S."/>
            <person name="Goldsmith M.R."/>
            <person name="Grosse-Wilde E."/>
            <person name="Heckel D.G."/>
            <person name="Herndon N."/>
            <person name="Jiang H."/>
            <person name="Papanicolaou A."/>
            <person name="Qu J."/>
            <person name="Soulages J.L."/>
            <person name="Vogel H."/>
            <person name="Walters J."/>
            <person name="Waterhouse R.M."/>
            <person name="Ahn S.J."/>
            <person name="Almeida F.C."/>
            <person name="An C."/>
            <person name="Aqrawi P."/>
            <person name="Bretschneider A."/>
            <person name="Bryant W.B."/>
            <person name="Bucks S."/>
            <person name="Chao H."/>
            <person name="Chevignon G."/>
            <person name="Christen J.M."/>
            <person name="Clarke D.F."/>
            <person name="Dittmer N.T."/>
            <person name="Ferguson L.C.F."/>
            <person name="Garavelou S."/>
            <person name="Gordon K.H.J."/>
            <person name="Gunaratna R.T."/>
            <person name="Han Y."/>
            <person name="Hauser F."/>
            <person name="He Y."/>
            <person name="Heidel-Fischer H."/>
            <person name="Hirsh A."/>
            <person name="Hu Y."/>
            <person name="Jiang H."/>
            <person name="Kalra D."/>
            <person name="Klinner C."/>
            <person name="Konig C."/>
            <person name="Kovar C."/>
            <person name="Kroll A.R."/>
            <person name="Kuwar S.S."/>
            <person name="Lee S.L."/>
            <person name="Lehman R."/>
            <person name="Li K."/>
            <person name="Li Z."/>
            <person name="Liang H."/>
            <person name="Lovelace S."/>
            <person name="Lu Z."/>
            <person name="Mansfield J.H."/>
            <person name="McCulloch K.J."/>
            <person name="Mathew T."/>
            <person name="Morton B."/>
            <person name="Muzny D.M."/>
            <person name="Neunemann D."/>
            <person name="Ongeri F."/>
            <person name="Pauchet Y."/>
            <person name="Pu L.L."/>
            <person name="Pyrousis I."/>
            <person name="Rao X.J."/>
            <person name="Redding A."/>
            <person name="Roesel C."/>
            <person name="Sanchez-Gracia A."/>
            <person name="Schaack S."/>
            <person name="Shukla A."/>
            <person name="Tetreau G."/>
            <person name="Wang Y."/>
            <person name="Xiong G.H."/>
            <person name="Traut W."/>
            <person name="Walsh T.K."/>
            <person name="Worley K.C."/>
            <person name="Wu D."/>
            <person name="Wu W."/>
            <person name="Wu Y.Q."/>
            <person name="Zhang X."/>
            <person name="Zou Z."/>
            <person name="Zucker H."/>
            <person name="Briscoe A.D."/>
            <person name="Burmester T."/>
            <person name="Clem R.J."/>
            <person name="Feyereisen R."/>
            <person name="Grimmelikhuijzen C.J.P."/>
            <person name="Hamodrakas S.J."/>
            <person name="Hansson B.S."/>
            <person name="Huguet E."/>
            <person name="Jermiin L.S."/>
            <person name="Lan Q."/>
            <person name="Lehman H.K."/>
            <person name="Lorenzen M."/>
            <person name="Merzendorfer H."/>
            <person name="Michalopoulos I."/>
            <person name="Morton D.B."/>
            <person name="Muthukrishnan S."/>
            <person name="Oakeshott J.G."/>
            <person name="Palmer W."/>
            <person name="Park Y."/>
            <person name="Passarelli A.L."/>
            <person name="Rozas J."/>
            <person name="Schwartz L.M."/>
            <person name="Smith W."/>
            <person name="Southgate A."/>
            <person name="Vilcinskas A."/>
            <person name="Vogt R."/>
            <person name="Wang P."/>
            <person name="Werren J."/>
            <person name="Yu X.Q."/>
            <person name="Zhou J.J."/>
            <person name="Brown S.J."/>
            <person name="Scherer S.E."/>
            <person name="Richards S."/>
            <person name="Blissard G.W."/>
        </authorList>
    </citation>
    <scope>NUCLEOTIDE SEQUENCE</scope>
</reference>
<dbReference type="InterPro" id="IPR000048">
    <property type="entry name" value="IQ_motif_EF-hand-BS"/>
</dbReference>
<name>A0A921YUL9_MANSE</name>
<dbReference type="GO" id="GO:0005634">
    <property type="term" value="C:nucleus"/>
    <property type="evidence" value="ECO:0007669"/>
    <property type="project" value="UniProtKB-SubCell"/>
</dbReference>
<dbReference type="GO" id="GO:0051295">
    <property type="term" value="P:establishment of meiotic spindle localization"/>
    <property type="evidence" value="ECO:0007669"/>
    <property type="project" value="TreeGrafter"/>
</dbReference>
<dbReference type="InterPro" id="IPR001715">
    <property type="entry name" value="CH_dom"/>
</dbReference>
<evidence type="ECO:0000256" key="3">
    <source>
        <dbReference type="ARBA" id="ARBA00022490"/>
    </source>
</evidence>
<gene>
    <name evidence="15" type="ORF">O3G_MSEX004150</name>
</gene>
<dbReference type="GO" id="GO:0007051">
    <property type="term" value="P:spindle organization"/>
    <property type="evidence" value="ECO:0007669"/>
    <property type="project" value="TreeGrafter"/>
</dbReference>
<proteinExistence type="predicted"/>
<keyword evidence="9 12" id="KW-0175">Coiled coil</keyword>
<dbReference type="Proteomes" id="UP000791440">
    <property type="component" value="Unassembled WGS sequence"/>
</dbReference>
<evidence type="ECO:0000256" key="7">
    <source>
        <dbReference type="ARBA" id="ARBA00022776"/>
    </source>
</evidence>
<evidence type="ECO:0000256" key="6">
    <source>
        <dbReference type="ARBA" id="ARBA00022737"/>
    </source>
</evidence>
<dbReference type="InterPro" id="IPR031549">
    <property type="entry name" value="ASH"/>
</dbReference>
<dbReference type="CDD" id="cd23767">
    <property type="entry name" value="IQCD"/>
    <property type="match status" value="1"/>
</dbReference>
<dbReference type="GO" id="GO:0000278">
    <property type="term" value="P:mitotic cell cycle"/>
    <property type="evidence" value="ECO:0007669"/>
    <property type="project" value="TreeGrafter"/>
</dbReference>
<keyword evidence="7" id="KW-0498">Mitosis</keyword>